<keyword evidence="3" id="KW-0819">tRNA processing</keyword>
<dbReference type="InterPro" id="IPR002738">
    <property type="entry name" value="RNase_P_p30"/>
</dbReference>
<comment type="subcellular location">
    <subcellularLocation>
        <location evidence="1">Nucleus</location>
    </subcellularLocation>
</comment>
<evidence type="ECO:0000313" key="4">
    <source>
        <dbReference type="EMBL" id="KAG0686801.1"/>
    </source>
</evidence>
<accession>A0A9P6WH67</accession>
<dbReference type="EMBL" id="PUHW01000375">
    <property type="protein sequence ID" value="KAG0686801.1"/>
    <property type="molecule type" value="Genomic_DNA"/>
</dbReference>
<dbReference type="SUPFAM" id="SSF89550">
    <property type="entry name" value="PHP domain-like"/>
    <property type="match status" value="1"/>
</dbReference>
<sequence>MLCDLNILFPVTEFNEKISINQLNELKNTINVAEQLGYTHIALNFRPNLTNSNSNSNSNNNNNKFKISNDLNKINPININKDFKEYLNRIKIFSRITIKIDDPSQCQNISKFQQIFDIVSIEPINEKSFQSAISNLEIDLISFNLQERLPCYMKHKTLCSAIEKGIFFEFKYTDFLNNKNRAQVISNIKQIVRASRNRGMIISSGCNSNKPYQLRNFNNVIPILKMINIDSNRCNMMFKDWSLKVLLNGRLRCKSYKQTILISGDDNLIDNKLENNNWNYENLENINNIKQSLNSYKKRKSDTSLNRILKKQK</sequence>
<protein>
    <submittedName>
        <fullName evidence="4">Uncharacterized protein</fullName>
    </submittedName>
</protein>
<dbReference type="AlphaFoldDB" id="A0A9P6WH67"/>
<organism evidence="4 5">
    <name type="scientific">Pichia californica</name>
    <dbReference type="NCBI Taxonomy" id="460514"/>
    <lineage>
        <taxon>Eukaryota</taxon>
        <taxon>Fungi</taxon>
        <taxon>Dikarya</taxon>
        <taxon>Ascomycota</taxon>
        <taxon>Saccharomycotina</taxon>
        <taxon>Pichiomycetes</taxon>
        <taxon>Pichiales</taxon>
        <taxon>Pichiaceae</taxon>
        <taxon>Pichia</taxon>
    </lineage>
</organism>
<evidence type="ECO:0000256" key="3">
    <source>
        <dbReference type="ARBA" id="ARBA00022694"/>
    </source>
</evidence>
<dbReference type="GO" id="GO:0005655">
    <property type="term" value="C:nucleolar ribonuclease P complex"/>
    <property type="evidence" value="ECO:0007669"/>
    <property type="project" value="TreeGrafter"/>
</dbReference>
<dbReference type="InterPro" id="IPR016195">
    <property type="entry name" value="Pol/histidinol_Pase-like"/>
</dbReference>
<dbReference type="Pfam" id="PF01876">
    <property type="entry name" value="RNase_P_p30"/>
    <property type="match status" value="1"/>
</dbReference>
<dbReference type="Proteomes" id="UP000697127">
    <property type="component" value="Unassembled WGS sequence"/>
</dbReference>
<proteinExistence type="inferred from homology"/>
<dbReference type="PANTHER" id="PTHR13031">
    <property type="entry name" value="RIBONUCLEASE P SUBUNIT P30"/>
    <property type="match status" value="1"/>
</dbReference>
<dbReference type="Gene3D" id="3.20.20.140">
    <property type="entry name" value="Metal-dependent hydrolases"/>
    <property type="match status" value="1"/>
</dbReference>
<name>A0A9P6WH67_9ASCO</name>
<reference evidence="4" key="1">
    <citation type="submission" date="2020-11" db="EMBL/GenBank/DDBJ databases">
        <title>Kefir isolates.</title>
        <authorList>
            <person name="Marcisauskas S."/>
            <person name="Kim Y."/>
            <person name="Blasche S."/>
        </authorList>
    </citation>
    <scope>NUCLEOTIDE SEQUENCE</scope>
    <source>
        <strain evidence="4">Olga-1</strain>
    </source>
</reference>
<evidence type="ECO:0000313" key="5">
    <source>
        <dbReference type="Proteomes" id="UP000697127"/>
    </source>
</evidence>
<evidence type="ECO:0000256" key="1">
    <source>
        <dbReference type="ARBA" id="ARBA00004123"/>
    </source>
</evidence>
<dbReference type="GO" id="GO:0008033">
    <property type="term" value="P:tRNA processing"/>
    <property type="evidence" value="ECO:0007669"/>
    <property type="project" value="UniProtKB-KW"/>
</dbReference>
<keyword evidence="5" id="KW-1185">Reference proteome</keyword>
<comment type="caution">
    <text evidence="4">The sequence shown here is derived from an EMBL/GenBank/DDBJ whole genome shotgun (WGS) entry which is preliminary data.</text>
</comment>
<evidence type="ECO:0000256" key="2">
    <source>
        <dbReference type="ARBA" id="ARBA00007331"/>
    </source>
</evidence>
<gene>
    <name evidence="4" type="ORF">C6P40_003345</name>
</gene>
<dbReference type="GO" id="GO:0003723">
    <property type="term" value="F:RNA binding"/>
    <property type="evidence" value="ECO:0007669"/>
    <property type="project" value="TreeGrafter"/>
</dbReference>
<dbReference type="PANTHER" id="PTHR13031:SF0">
    <property type="entry name" value="RIBONUCLEASE P PROTEIN SUBUNIT P30"/>
    <property type="match status" value="1"/>
</dbReference>
<comment type="similarity">
    <text evidence="2">Belongs to the eukaryotic/archaeal RNase P protein component 3 family.</text>
</comment>
<dbReference type="OrthoDB" id="17948at2759"/>